<dbReference type="Proteomes" id="UP000177360">
    <property type="component" value="Unassembled WGS sequence"/>
</dbReference>
<protein>
    <submittedName>
        <fullName evidence="1">Uncharacterized protein</fullName>
    </submittedName>
</protein>
<proteinExistence type="predicted"/>
<dbReference type="AlphaFoldDB" id="A0A1G2E0T1"/>
<dbReference type="EMBL" id="MHLZ01000031">
    <property type="protein sequence ID" value="OGZ19466.1"/>
    <property type="molecule type" value="Genomic_DNA"/>
</dbReference>
<organism evidence="1 2">
    <name type="scientific">Candidatus Nealsonbacteria bacterium RIFCSPHIGHO2_01_FULL_38_55</name>
    <dbReference type="NCBI Taxonomy" id="1801664"/>
    <lineage>
        <taxon>Bacteria</taxon>
        <taxon>Candidatus Nealsoniibacteriota</taxon>
    </lineage>
</organism>
<name>A0A1G2E0T1_9BACT</name>
<reference evidence="1 2" key="1">
    <citation type="journal article" date="2016" name="Nat. Commun.">
        <title>Thousands of microbial genomes shed light on interconnected biogeochemical processes in an aquifer system.</title>
        <authorList>
            <person name="Anantharaman K."/>
            <person name="Brown C.T."/>
            <person name="Hug L.A."/>
            <person name="Sharon I."/>
            <person name="Castelle C.J."/>
            <person name="Probst A.J."/>
            <person name="Thomas B.C."/>
            <person name="Singh A."/>
            <person name="Wilkins M.J."/>
            <person name="Karaoz U."/>
            <person name="Brodie E.L."/>
            <person name="Williams K.H."/>
            <person name="Hubbard S.S."/>
            <person name="Banfield J.F."/>
        </authorList>
    </citation>
    <scope>NUCLEOTIDE SEQUENCE [LARGE SCALE GENOMIC DNA]</scope>
</reference>
<comment type="caution">
    <text evidence="1">The sequence shown here is derived from an EMBL/GenBank/DDBJ whole genome shotgun (WGS) entry which is preliminary data.</text>
</comment>
<gene>
    <name evidence="1" type="ORF">A2626_02165</name>
</gene>
<evidence type="ECO:0000313" key="1">
    <source>
        <dbReference type="EMBL" id="OGZ19466.1"/>
    </source>
</evidence>
<sequence>MFLGLNFFVLSLGRSALRAHKALCSHKAFSFWHKIDIMKTVVGEYAGDYGFPLPNPVSVS</sequence>
<evidence type="ECO:0000313" key="2">
    <source>
        <dbReference type="Proteomes" id="UP000177360"/>
    </source>
</evidence>
<accession>A0A1G2E0T1</accession>